<sequence>MFKRIVATACVGLTVAYISTSFANSADKDIDIQKVSKDEYRILVFDHCQKMLEKPLNSEQVSSFLALEEQSELMRKLEKPIHAVSRQMSKLGREVEAISRKAFIEDDKTLTIDKTHLAEQKLLSKQLEALADAHKDDFNTLERQGKNVESAAKRFESTIKPLIADVENAHIQILEPGEVEKPCDPHIKQI</sequence>
<feature type="chain" id="PRO_5032621879" evidence="1">
    <location>
        <begin position="26"/>
        <end position="190"/>
    </location>
</feature>
<proteinExistence type="predicted"/>
<gene>
    <name evidence="2" type="ORF">HG263_04945</name>
</gene>
<organism evidence="2 3">
    <name type="scientific">Pseudoalteromonas caenipelagi</name>
    <dbReference type="NCBI Taxonomy" id="2726988"/>
    <lineage>
        <taxon>Bacteria</taxon>
        <taxon>Pseudomonadati</taxon>
        <taxon>Pseudomonadota</taxon>
        <taxon>Gammaproteobacteria</taxon>
        <taxon>Alteromonadales</taxon>
        <taxon>Pseudoalteromonadaceae</taxon>
        <taxon>Pseudoalteromonas</taxon>
    </lineage>
</organism>
<accession>A0A849V976</accession>
<dbReference type="Proteomes" id="UP000586305">
    <property type="component" value="Unassembled WGS sequence"/>
</dbReference>
<comment type="caution">
    <text evidence="2">The sequence shown here is derived from an EMBL/GenBank/DDBJ whole genome shotgun (WGS) entry which is preliminary data.</text>
</comment>
<name>A0A849V976_9GAMM</name>
<keyword evidence="3" id="KW-1185">Reference proteome</keyword>
<evidence type="ECO:0000313" key="3">
    <source>
        <dbReference type="Proteomes" id="UP000586305"/>
    </source>
</evidence>
<feature type="signal peptide" evidence="1">
    <location>
        <begin position="1"/>
        <end position="25"/>
    </location>
</feature>
<dbReference type="EMBL" id="JABBPG010000002">
    <property type="protein sequence ID" value="NOU49882.1"/>
    <property type="molecule type" value="Genomic_DNA"/>
</dbReference>
<protein>
    <submittedName>
        <fullName evidence="2">Uncharacterized protein</fullName>
    </submittedName>
</protein>
<reference evidence="2 3" key="1">
    <citation type="submission" date="2020-04" db="EMBL/GenBank/DDBJ databases">
        <title>Pseudoalteromonas caenipelagi sp. nov., isolated from a tidal flat.</title>
        <authorList>
            <person name="Park S."/>
            <person name="Yoon J.-H."/>
        </authorList>
    </citation>
    <scope>NUCLEOTIDE SEQUENCE [LARGE SCALE GENOMIC DNA]</scope>
    <source>
        <strain evidence="2 3">JBTF-M23</strain>
    </source>
</reference>
<keyword evidence="1" id="KW-0732">Signal</keyword>
<dbReference type="AlphaFoldDB" id="A0A849V976"/>
<evidence type="ECO:0000256" key="1">
    <source>
        <dbReference type="SAM" id="SignalP"/>
    </source>
</evidence>
<dbReference type="RefSeq" id="WP_171624972.1">
    <property type="nucleotide sequence ID" value="NZ_JABBPG010000002.1"/>
</dbReference>
<evidence type="ECO:0000313" key="2">
    <source>
        <dbReference type="EMBL" id="NOU49882.1"/>
    </source>
</evidence>